<keyword evidence="7" id="KW-0259">Enterobactin biosynthesis</keyword>
<keyword evidence="15" id="KW-1185">Reference proteome</keyword>
<dbReference type="Pfam" id="PF17837">
    <property type="entry name" value="4PPT_N"/>
    <property type="match status" value="1"/>
</dbReference>
<sequence>MRQATGKNLPRDDRGFIGRVESQVDPRTGVRMVSCAFEVDRYYPRCYDALGIAMPPSIRCSVPKRQAEFLAGRYAGVLALQYLPSVHNQCVQIGIGAQRNPLWPSGVVGSISHVAGMAVCAVAPSVEMDFLGIDVELWMSAKTCREVATIISTGRERDLCQAEGMSEHVALTLIFSAKESLFKALYPAVQDFFGFEVAEASELCLESKILTLRLSECFAQTHTLQREYVCHFTLAEQCVQSVVCGVFPGRASTRFIT</sequence>
<evidence type="ECO:0000256" key="8">
    <source>
        <dbReference type="ARBA" id="ARBA00029894"/>
    </source>
</evidence>
<comment type="pathway">
    <text evidence="2">Siderophore biosynthesis; enterobactin biosynthesis.</text>
</comment>
<evidence type="ECO:0000256" key="4">
    <source>
        <dbReference type="ARBA" id="ARBA00011503"/>
    </source>
</evidence>
<evidence type="ECO:0000256" key="1">
    <source>
        <dbReference type="ARBA" id="ARBA00003937"/>
    </source>
</evidence>
<feature type="domain" description="4'-phosphopantetheinyl transferase N-terminal" evidence="13">
    <location>
        <begin position="58"/>
        <end position="123"/>
    </location>
</feature>
<dbReference type="EMBL" id="JACASI010000015">
    <property type="protein sequence ID" value="MCQ3829113.1"/>
    <property type="molecule type" value="Genomic_DNA"/>
</dbReference>
<dbReference type="PRINTS" id="PR01399">
    <property type="entry name" value="ENTSNTHTASED"/>
</dbReference>
<evidence type="ECO:0000256" key="7">
    <source>
        <dbReference type="ARBA" id="ARBA00023191"/>
    </source>
</evidence>
<comment type="caution">
    <text evidence="14">The sequence shown here is derived from an EMBL/GenBank/DDBJ whole genome shotgun (WGS) entry which is preliminary data.</text>
</comment>
<evidence type="ECO:0000313" key="15">
    <source>
        <dbReference type="Proteomes" id="UP001205566"/>
    </source>
</evidence>
<dbReference type="InterPro" id="IPR008278">
    <property type="entry name" value="4-PPantetheinyl_Trfase_dom"/>
</dbReference>
<dbReference type="GO" id="GO:0016740">
    <property type="term" value="F:transferase activity"/>
    <property type="evidence" value="ECO:0007669"/>
    <property type="project" value="UniProtKB-KW"/>
</dbReference>
<dbReference type="Pfam" id="PF01648">
    <property type="entry name" value="ACPS"/>
    <property type="match status" value="1"/>
</dbReference>
<reference evidence="14" key="1">
    <citation type="thesis" date="2020" institute="Technische Universitat Dresden" country="Dresden, Germany">
        <title>The Agarolytic System of Microbulbifer elongatus PORT2, Isolated from Batu Karas, Pangandaran West Java Indonesia.</title>
        <authorList>
            <person name="Anggraeni S.R."/>
        </authorList>
    </citation>
    <scope>NUCLEOTIDE SEQUENCE</scope>
    <source>
        <strain evidence="14">PORT2</strain>
    </source>
</reference>
<comment type="similarity">
    <text evidence="3">Belongs to the P-Pant transferase superfamily. EntD family.</text>
</comment>
<comment type="subunit">
    <text evidence="4">EntB, EntD, EntE, and EntF form a multienzyme complex called enterobactin synthase.</text>
</comment>
<accession>A0ABT1NZ47</accession>
<evidence type="ECO:0000256" key="10">
    <source>
        <dbReference type="ARBA" id="ARBA00049176"/>
    </source>
</evidence>
<dbReference type="InterPro" id="IPR003542">
    <property type="entry name" value="Enbac_synth_compD-like"/>
</dbReference>
<evidence type="ECO:0000256" key="5">
    <source>
        <dbReference type="ARBA" id="ARBA00019087"/>
    </source>
</evidence>
<protein>
    <recommendedName>
        <fullName evidence="5">Enterobactin synthase component D</fullName>
    </recommendedName>
    <alternativeName>
        <fullName evidence="8">4'-phosphopantetheinyl transferase EntD</fullName>
    </alternativeName>
    <alternativeName>
        <fullName evidence="9">Enterochelin synthase D</fullName>
    </alternativeName>
</protein>
<organism evidence="14 15">
    <name type="scientific">Microbulbifer elongatus</name>
    <dbReference type="NCBI Taxonomy" id="86173"/>
    <lineage>
        <taxon>Bacteria</taxon>
        <taxon>Pseudomonadati</taxon>
        <taxon>Pseudomonadota</taxon>
        <taxon>Gammaproteobacteria</taxon>
        <taxon>Cellvibrionales</taxon>
        <taxon>Microbulbiferaceae</taxon>
        <taxon>Microbulbifer</taxon>
    </lineage>
</organism>
<gene>
    <name evidence="14" type="ORF">HXX02_06625</name>
</gene>
<evidence type="ECO:0000256" key="6">
    <source>
        <dbReference type="ARBA" id="ARBA00022679"/>
    </source>
</evidence>
<evidence type="ECO:0000256" key="11">
    <source>
        <dbReference type="ARBA" id="ARBA00049191"/>
    </source>
</evidence>
<proteinExistence type="inferred from homology"/>
<evidence type="ECO:0000256" key="3">
    <source>
        <dbReference type="ARBA" id="ARBA00008342"/>
    </source>
</evidence>
<dbReference type="SUPFAM" id="SSF56214">
    <property type="entry name" value="4'-phosphopantetheinyl transferase"/>
    <property type="match status" value="1"/>
</dbReference>
<comment type="catalytic activity">
    <reaction evidence="10">
        <text>apo-[aryl-carrier protein] + CoA = holo-[aryl-carrier protein] + adenosine 3',5'-bisphosphate + H(+)</text>
        <dbReference type="Rhea" id="RHEA:48404"/>
        <dbReference type="Rhea" id="RHEA-COMP:15903"/>
        <dbReference type="Rhea" id="RHEA-COMP:17557"/>
        <dbReference type="ChEBI" id="CHEBI:15378"/>
        <dbReference type="ChEBI" id="CHEBI:29999"/>
        <dbReference type="ChEBI" id="CHEBI:57287"/>
        <dbReference type="ChEBI" id="CHEBI:58343"/>
        <dbReference type="ChEBI" id="CHEBI:64479"/>
    </reaction>
</comment>
<evidence type="ECO:0000259" key="12">
    <source>
        <dbReference type="Pfam" id="PF01648"/>
    </source>
</evidence>
<evidence type="ECO:0000256" key="2">
    <source>
        <dbReference type="ARBA" id="ARBA00004993"/>
    </source>
</evidence>
<comment type="function">
    <text evidence="1">Involved in the biosynthesis of the siderophore enterobactin (enterochelin), which is a macrocyclic trimeric lactone of N-(2,3-dihydroxybenzoyl)-serine. The serine trilactone serves as a scaffolding for the three catechol functionalities that provide hexadentate coordination for the tightly ligated iron(2+) atoms. Plays an essential role in the assembly of the enterobactin by catalyzing the transfer of the 4'-phosphopantetheine (Ppant) moiety from coenzyme A to the apo-domains of both EntB (ArCP domain) and EntF (PCP domain) to yield their holo-forms which make them competent for the activation of 2,3-dihydroxybenzoate (DHB) and L-serine, respectively.</text>
</comment>
<keyword evidence="6 14" id="KW-0808">Transferase</keyword>
<dbReference type="PANTHER" id="PTHR38096:SF1">
    <property type="entry name" value="ENTEROBACTIN SYNTHASE COMPONENT D"/>
    <property type="match status" value="1"/>
</dbReference>
<dbReference type="RefSeq" id="WP_255874005.1">
    <property type="nucleotide sequence ID" value="NZ_JACASI010000015.1"/>
</dbReference>
<dbReference type="PANTHER" id="PTHR38096">
    <property type="entry name" value="ENTEROBACTIN SYNTHASE COMPONENT D"/>
    <property type="match status" value="1"/>
</dbReference>
<dbReference type="Proteomes" id="UP001205566">
    <property type="component" value="Unassembled WGS sequence"/>
</dbReference>
<name>A0ABT1NZ47_9GAMM</name>
<evidence type="ECO:0000256" key="9">
    <source>
        <dbReference type="ARBA" id="ARBA00031996"/>
    </source>
</evidence>
<feature type="domain" description="4'-phosphopantetheinyl transferase" evidence="12">
    <location>
        <begin position="131"/>
        <end position="214"/>
    </location>
</feature>
<evidence type="ECO:0000313" key="14">
    <source>
        <dbReference type="EMBL" id="MCQ3829113.1"/>
    </source>
</evidence>
<dbReference type="Gene3D" id="3.90.470.20">
    <property type="entry name" value="4'-phosphopantetheinyl transferase domain"/>
    <property type="match status" value="1"/>
</dbReference>
<comment type="catalytic activity">
    <reaction evidence="11">
        <text>apo-[peptidyl-carrier protein] + CoA = holo-[peptidyl-carrier protein] + adenosine 3',5'-bisphosphate + H(+)</text>
        <dbReference type="Rhea" id="RHEA:46228"/>
        <dbReference type="Rhea" id="RHEA-COMP:11479"/>
        <dbReference type="Rhea" id="RHEA-COMP:11480"/>
        <dbReference type="ChEBI" id="CHEBI:15378"/>
        <dbReference type="ChEBI" id="CHEBI:29999"/>
        <dbReference type="ChEBI" id="CHEBI:57287"/>
        <dbReference type="ChEBI" id="CHEBI:58343"/>
        <dbReference type="ChEBI" id="CHEBI:64479"/>
    </reaction>
</comment>
<dbReference type="InterPro" id="IPR037143">
    <property type="entry name" value="4-PPantetheinyl_Trfase_dom_sf"/>
</dbReference>
<evidence type="ECO:0000259" key="13">
    <source>
        <dbReference type="Pfam" id="PF17837"/>
    </source>
</evidence>
<dbReference type="InterPro" id="IPR041354">
    <property type="entry name" value="4PPT_N"/>
</dbReference>